<name>A0A926N707_9BACL</name>
<evidence type="ECO:0000259" key="2">
    <source>
        <dbReference type="Pfam" id="PF00149"/>
    </source>
</evidence>
<keyword evidence="4" id="KW-1185">Reference proteome</keyword>
<comment type="caution">
    <text evidence="3">The sequence shown here is derived from an EMBL/GenBank/DDBJ whole genome shotgun (WGS) entry which is preliminary data.</text>
</comment>
<dbReference type="PANTHER" id="PTHR30337">
    <property type="entry name" value="COMPONENT OF ATP-DEPENDENT DSDNA EXONUCLEASE"/>
    <property type="match status" value="1"/>
</dbReference>
<keyword evidence="3" id="KW-0269">Exonuclease</keyword>
<feature type="domain" description="Calcineurin-like phosphoesterase" evidence="2">
    <location>
        <begin position="5"/>
        <end position="195"/>
    </location>
</feature>
<dbReference type="AlphaFoldDB" id="A0A926N707"/>
<accession>A0A926N707</accession>
<protein>
    <submittedName>
        <fullName evidence="3">DNA repair exonuclease</fullName>
    </submittedName>
</protein>
<dbReference type="Proteomes" id="UP000661691">
    <property type="component" value="Unassembled WGS sequence"/>
</dbReference>
<dbReference type="Pfam" id="PF00149">
    <property type="entry name" value="Metallophos"/>
    <property type="match status" value="1"/>
</dbReference>
<dbReference type="Gene3D" id="3.60.21.10">
    <property type="match status" value="1"/>
</dbReference>
<evidence type="ECO:0000256" key="1">
    <source>
        <dbReference type="ARBA" id="ARBA00022801"/>
    </source>
</evidence>
<gene>
    <name evidence="3" type="ORF">IC620_01480</name>
</gene>
<dbReference type="GO" id="GO:0004527">
    <property type="term" value="F:exonuclease activity"/>
    <property type="evidence" value="ECO:0007669"/>
    <property type="project" value="UniProtKB-KW"/>
</dbReference>
<dbReference type="InterPro" id="IPR029052">
    <property type="entry name" value="Metallo-depent_PP-like"/>
</dbReference>
<dbReference type="RefSeq" id="WP_191141327.1">
    <property type="nucleotide sequence ID" value="NZ_JACXAH010000002.1"/>
</dbReference>
<evidence type="ECO:0000313" key="3">
    <source>
        <dbReference type="EMBL" id="MBD1371031.1"/>
    </source>
</evidence>
<keyword evidence="1" id="KW-0378">Hydrolase</keyword>
<keyword evidence="3" id="KW-0540">Nuclease</keyword>
<dbReference type="CDD" id="cd00840">
    <property type="entry name" value="MPP_Mre11_N"/>
    <property type="match status" value="1"/>
</dbReference>
<dbReference type="SUPFAM" id="SSF56300">
    <property type="entry name" value="Metallo-dependent phosphatases"/>
    <property type="match status" value="1"/>
</dbReference>
<evidence type="ECO:0000313" key="4">
    <source>
        <dbReference type="Proteomes" id="UP000661691"/>
    </source>
</evidence>
<organism evidence="3 4">
    <name type="scientific">Polycladospora coralii</name>
    <dbReference type="NCBI Taxonomy" id="2771432"/>
    <lineage>
        <taxon>Bacteria</taxon>
        <taxon>Bacillati</taxon>
        <taxon>Bacillota</taxon>
        <taxon>Bacilli</taxon>
        <taxon>Bacillales</taxon>
        <taxon>Thermoactinomycetaceae</taxon>
        <taxon>Polycladospora</taxon>
    </lineage>
</organism>
<dbReference type="EMBL" id="JACXAH010000002">
    <property type="protein sequence ID" value="MBD1371031.1"/>
    <property type="molecule type" value="Genomic_DNA"/>
</dbReference>
<dbReference type="InterPro" id="IPR041796">
    <property type="entry name" value="Mre11_N"/>
</dbReference>
<dbReference type="InterPro" id="IPR004843">
    <property type="entry name" value="Calcineurin-like_PHP"/>
</dbReference>
<sequence length="379" mass="44445">MKSLNFVHTADLHLDESIRGWRGTKEEAWQRMEEYRLTFQKIISYVEENQVPFLFIAGDFLEHGHVSHSTFEFVRDQFKRISNTNVLISPGNHDPLRSDSIYLLEKWPENVQICSTKWEKHGFQTYNLNVYGRGFSDFSEPNWIVPPRIENEGYNVLLLHGDYHKTYTGSSYFPFCEQNILNLSIDYVALGHIHKATQYQLNNLRNTVIRYPGSPEALNWKETGTRSISHIRIEGENVSVQEVPIQTRTYERYILNIQGIKTKEGLLNHILQSEAWELRNGYHLIELNGRRDLDLKLDRYSCHWLSAQLLKEGFHAAHFVDHTKPDFDLAYYRAQPGVIGMFVQKMEKEIRNQPEKSNFYEQALYRGLDALLSKEKIMA</sequence>
<reference evidence="3" key="1">
    <citation type="submission" date="2020-09" db="EMBL/GenBank/DDBJ databases">
        <title>A novel bacterium of genus Hazenella, isolated from South China Sea.</title>
        <authorList>
            <person name="Huang H."/>
            <person name="Mo K."/>
            <person name="Hu Y."/>
        </authorList>
    </citation>
    <scope>NUCLEOTIDE SEQUENCE</scope>
    <source>
        <strain evidence="3">IB182357</strain>
    </source>
</reference>
<dbReference type="InterPro" id="IPR050535">
    <property type="entry name" value="DNA_Repair-Maintenance_Comp"/>
</dbReference>
<dbReference type="PANTHER" id="PTHR30337:SF7">
    <property type="entry name" value="PHOSPHOESTERASE"/>
    <property type="match status" value="1"/>
</dbReference>
<proteinExistence type="predicted"/>